<accession>A0AAV6U7C5</accession>
<evidence type="ECO:0000256" key="2">
    <source>
        <dbReference type="ARBA" id="ARBA00005851"/>
    </source>
</evidence>
<reference evidence="13 14" key="1">
    <citation type="journal article" date="2022" name="Nat. Ecol. Evol.">
        <title>A masculinizing supergene underlies an exaggerated male reproductive morph in a spider.</title>
        <authorList>
            <person name="Hendrickx F."/>
            <person name="De Corte Z."/>
            <person name="Sonet G."/>
            <person name="Van Belleghem S.M."/>
            <person name="Kostlbacher S."/>
            <person name="Vangestel C."/>
        </authorList>
    </citation>
    <scope>NUCLEOTIDE SEQUENCE [LARGE SCALE GENOMIC DNA]</scope>
    <source>
        <strain evidence="13">W744_W776</strain>
    </source>
</reference>
<dbReference type="EC" id="5.3.3.12" evidence="8"/>
<dbReference type="GO" id="GO:0050178">
    <property type="term" value="F:phenylpyruvate tautomerase activity"/>
    <property type="evidence" value="ECO:0007669"/>
    <property type="project" value="UniProtKB-EC"/>
</dbReference>
<comment type="caution">
    <text evidence="13">The sequence shown here is derived from an EMBL/GenBank/DDBJ whole genome shotgun (WGS) entry which is preliminary data.</text>
</comment>
<organism evidence="13 14">
    <name type="scientific">Oedothorax gibbosus</name>
    <dbReference type="NCBI Taxonomy" id="931172"/>
    <lineage>
        <taxon>Eukaryota</taxon>
        <taxon>Metazoa</taxon>
        <taxon>Ecdysozoa</taxon>
        <taxon>Arthropoda</taxon>
        <taxon>Chelicerata</taxon>
        <taxon>Arachnida</taxon>
        <taxon>Araneae</taxon>
        <taxon>Araneomorphae</taxon>
        <taxon>Entelegynae</taxon>
        <taxon>Araneoidea</taxon>
        <taxon>Linyphiidae</taxon>
        <taxon>Erigoninae</taxon>
        <taxon>Oedothorax</taxon>
    </lineage>
</organism>
<dbReference type="EC" id="5.3.2.1" evidence="9"/>
<evidence type="ECO:0000256" key="5">
    <source>
        <dbReference type="ARBA" id="ARBA00023235"/>
    </source>
</evidence>
<comment type="subcellular location">
    <subcellularLocation>
        <location evidence="1">Secreted</location>
    </subcellularLocation>
</comment>
<evidence type="ECO:0000256" key="4">
    <source>
        <dbReference type="ARBA" id="ARBA00022525"/>
    </source>
</evidence>
<dbReference type="GO" id="GO:0005125">
    <property type="term" value="F:cytokine activity"/>
    <property type="evidence" value="ECO:0007669"/>
    <property type="project" value="UniProtKB-KW"/>
</dbReference>
<dbReference type="InterPro" id="IPR001398">
    <property type="entry name" value="Macrophage_inhib_fac"/>
</dbReference>
<dbReference type="EMBL" id="JAFNEN010000594">
    <property type="protein sequence ID" value="KAG8179972.1"/>
    <property type="molecule type" value="Genomic_DNA"/>
</dbReference>
<dbReference type="GO" id="GO:0005615">
    <property type="term" value="C:extracellular space"/>
    <property type="evidence" value="ECO:0007669"/>
    <property type="project" value="UniProtKB-KW"/>
</dbReference>
<evidence type="ECO:0000256" key="12">
    <source>
        <dbReference type="ARBA" id="ARBA00042730"/>
    </source>
</evidence>
<protein>
    <recommendedName>
        <fullName evidence="12">L-dopachrome isomerase</fullName>
        <ecNumber evidence="9">5.3.2.1</ecNumber>
        <ecNumber evidence="8">5.3.3.12</ecNumber>
    </recommendedName>
    <alternativeName>
        <fullName evidence="10">L-dopachrome tautomerase</fullName>
    </alternativeName>
    <alternativeName>
        <fullName evidence="11">Phenylpyruvate tautomerase</fullName>
    </alternativeName>
</protein>
<evidence type="ECO:0000256" key="3">
    <source>
        <dbReference type="ARBA" id="ARBA00022514"/>
    </source>
</evidence>
<evidence type="ECO:0000313" key="13">
    <source>
        <dbReference type="EMBL" id="KAG8179972.1"/>
    </source>
</evidence>
<keyword evidence="4" id="KW-0964">Secreted</keyword>
<dbReference type="SUPFAM" id="SSF55331">
    <property type="entry name" value="Tautomerase/MIF"/>
    <property type="match status" value="1"/>
</dbReference>
<dbReference type="InterPro" id="IPR019829">
    <property type="entry name" value="Macrophage_inhib_fac_CS"/>
</dbReference>
<name>A0AAV6U7C5_9ARAC</name>
<dbReference type="Pfam" id="PF01187">
    <property type="entry name" value="MIF"/>
    <property type="match status" value="1"/>
</dbReference>
<keyword evidence="14" id="KW-1185">Reference proteome</keyword>
<comment type="similarity">
    <text evidence="2">Belongs to the MIF family.</text>
</comment>
<evidence type="ECO:0000256" key="7">
    <source>
        <dbReference type="ARBA" id="ARBA00036823"/>
    </source>
</evidence>
<evidence type="ECO:0000256" key="10">
    <source>
        <dbReference type="ARBA" id="ARBA00041631"/>
    </source>
</evidence>
<keyword evidence="5" id="KW-0413">Isomerase</keyword>
<proteinExistence type="inferred from homology"/>
<dbReference type="Proteomes" id="UP000827092">
    <property type="component" value="Unassembled WGS sequence"/>
</dbReference>
<dbReference type="PANTHER" id="PTHR11954:SF6">
    <property type="entry name" value="MACROPHAGE MIGRATION INHIBITORY FACTOR"/>
    <property type="match status" value="1"/>
</dbReference>
<comment type="catalytic activity">
    <reaction evidence="7">
        <text>L-dopachrome = 5,6-dihydroxyindole-2-carboxylate</text>
        <dbReference type="Rhea" id="RHEA:13041"/>
        <dbReference type="ChEBI" id="CHEBI:16875"/>
        <dbReference type="ChEBI" id="CHEBI:57509"/>
        <dbReference type="EC" id="5.3.3.12"/>
    </reaction>
</comment>
<dbReference type="PANTHER" id="PTHR11954">
    <property type="entry name" value="D-DOPACHROME DECARBOXYLASE"/>
    <property type="match status" value="1"/>
</dbReference>
<evidence type="ECO:0000256" key="8">
    <source>
        <dbReference type="ARBA" id="ARBA00038932"/>
    </source>
</evidence>
<comment type="catalytic activity">
    <reaction evidence="6">
        <text>3-phenylpyruvate = enol-phenylpyruvate</text>
        <dbReference type="Rhea" id="RHEA:17097"/>
        <dbReference type="ChEBI" id="CHEBI:16815"/>
        <dbReference type="ChEBI" id="CHEBI:18005"/>
        <dbReference type="EC" id="5.3.2.1"/>
    </reaction>
</comment>
<keyword evidence="3" id="KW-0202">Cytokine</keyword>
<evidence type="ECO:0000256" key="6">
    <source>
        <dbReference type="ARBA" id="ARBA00036735"/>
    </source>
</evidence>
<dbReference type="Gene3D" id="3.30.429.10">
    <property type="entry name" value="Macrophage Migration Inhibitory Factor"/>
    <property type="match status" value="1"/>
</dbReference>
<sequence length="97" mass="10608">MPIFTINTNLAQKLIKPDFLSKTAEVVAAVLNKPLSYVVVHINADQMMSWGGSTDPCAVAQLESIGQLGKAQNKKISAKLYEHIQNSLGIKPDRFVL</sequence>
<evidence type="ECO:0000256" key="9">
    <source>
        <dbReference type="ARBA" id="ARBA00039086"/>
    </source>
</evidence>
<gene>
    <name evidence="13" type="ORF">JTE90_016305</name>
</gene>
<dbReference type="AlphaFoldDB" id="A0AAV6U7C5"/>
<dbReference type="InterPro" id="IPR014347">
    <property type="entry name" value="Tautomerase/MIF_sf"/>
</dbReference>
<evidence type="ECO:0000256" key="11">
    <source>
        <dbReference type="ARBA" id="ARBA00041912"/>
    </source>
</evidence>
<evidence type="ECO:0000313" key="14">
    <source>
        <dbReference type="Proteomes" id="UP000827092"/>
    </source>
</evidence>
<dbReference type="GO" id="GO:0004167">
    <property type="term" value="F:dopachrome isomerase activity"/>
    <property type="evidence" value="ECO:0007669"/>
    <property type="project" value="UniProtKB-EC"/>
</dbReference>
<evidence type="ECO:0000256" key="1">
    <source>
        <dbReference type="ARBA" id="ARBA00004613"/>
    </source>
</evidence>
<dbReference type="PROSITE" id="PS01158">
    <property type="entry name" value="MIF"/>
    <property type="match status" value="1"/>
</dbReference>